<dbReference type="PROSITE" id="PS51123">
    <property type="entry name" value="OMPA_2"/>
    <property type="match status" value="1"/>
</dbReference>
<evidence type="ECO:0000256" key="3">
    <source>
        <dbReference type="SAM" id="SignalP"/>
    </source>
</evidence>
<feature type="region of interest" description="Disordered" evidence="2">
    <location>
        <begin position="115"/>
        <end position="184"/>
    </location>
</feature>
<gene>
    <name evidence="5" type="ORF">SAMN04490248_10212</name>
</gene>
<reference evidence="5 6" key="1">
    <citation type="submission" date="2016-10" db="EMBL/GenBank/DDBJ databases">
        <authorList>
            <person name="de Groot N.N."/>
        </authorList>
    </citation>
    <scope>NUCLEOTIDE SEQUENCE [LARGE SCALE GENOMIC DNA]</scope>
    <source>
        <strain evidence="5 6">DSM 27842</strain>
    </source>
</reference>
<evidence type="ECO:0000256" key="2">
    <source>
        <dbReference type="SAM" id="MobiDB-lite"/>
    </source>
</evidence>
<dbReference type="GO" id="GO:0016020">
    <property type="term" value="C:membrane"/>
    <property type="evidence" value="ECO:0007669"/>
    <property type="project" value="UniProtKB-UniRule"/>
</dbReference>
<dbReference type="Pfam" id="PF00691">
    <property type="entry name" value="OmpA"/>
    <property type="match status" value="1"/>
</dbReference>
<feature type="region of interest" description="Disordered" evidence="2">
    <location>
        <begin position="220"/>
        <end position="276"/>
    </location>
</feature>
<feature type="compositionally biased region" description="Basic and acidic residues" evidence="2">
    <location>
        <begin position="239"/>
        <end position="262"/>
    </location>
</feature>
<dbReference type="AlphaFoldDB" id="A0A1H8MBG7"/>
<evidence type="ECO:0000259" key="4">
    <source>
        <dbReference type="PROSITE" id="PS51123"/>
    </source>
</evidence>
<keyword evidence="6" id="KW-1185">Reference proteome</keyword>
<dbReference type="InterPro" id="IPR036737">
    <property type="entry name" value="OmpA-like_sf"/>
</dbReference>
<dbReference type="InterPro" id="IPR050330">
    <property type="entry name" value="Bact_OuterMem_StrucFunc"/>
</dbReference>
<feature type="signal peptide" evidence="3">
    <location>
        <begin position="1"/>
        <end position="26"/>
    </location>
</feature>
<dbReference type="STRING" id="569882.SAMN04490248_10212"/>
<evidence type="ECO:0000313" key="6">
    <source>
        <dbReference type="Proteomes" id="UP000198893"/>
    </source>
</evidence>
<feature type="compositionally biased region" description="Acidic residues" evidence="2">
    <location>
        <begin position="121"/>
        <end position="138"/>
    </location>
</feature>
<feature type="compositionally biased region" description="Acidic residues" evidence="2">
    <location>
        <begin position="165"/>
        <end position="176"/>
    </location>
</feature>
<keyword evidence="1" id="KW-0472">Membrane</keyword>
<evidence type="ECO:0000313" key="5">
    <source>
        <dbReference type="EMBL" id="SEO14707.1"/>
    </source>
</evidence>
<dbReference type="SUPFAM" id="SSF103088">
    <property type="entry name" value="OmpA-like"/>
    <property type="match status" value="1"/>
</dbReference>
<dbReference type="InterPro" id="IPR006665">
    <property type="entry name" value="OmpA-like"/>
</dbReference>
<feature type="domain" description="OmpA-like" evidence="4">
    <location>
        <begin position="446"/>
        <end position="568"/>
    </location>
</feature>
<keyword evidence="3" id="KW-0732">Signal</keyword>
<name>A0A1H8MBG7_9RHOB</name>
<feature type="chain" id="PRO_5011663174" evidence="3">
    <location>
        <begin position="27"/>
        <end position="568"/>
    </location>
</feature>
<proteinExistence type="predicted"/>
<dbReference type="PANTHER" id="PTHR30329">
    <property type="entry name" value="STATOR ELEMENT OF FLAGELLAR MOTOR COMPLEX"/>
    <property type="match status" value="1"/>
</dbReference>
<dbReference type="CDD" id="cd07185">
    <property type="entry name" value="OmpA_C-like"/>
    <property type="match status" value="1"/>
</dbReference>
<sequence length="568" mass="61964">MNTTSLRSTTAIIVALSMLQPVSAMAQSGSGTIANEARAKQDGQRSDRSANSLTLEEICAQAGILKELECELHILELKAAAENGEINAMSDLDNVEEIEADAQAEKATEALADAEVRDAAEADADTLEEEVAEEEAQAEADAAVQDAAETESEAQVEADAQAREDAEDLTAEEQQSDSDAKPSIMNTADSVTCLAEIVADDGSITCVDTLTGESIEALAAETDAETEEAAEVTTETVTEDTRRSSDEEFLEWSREDADKDEASDQTAATPARSDSGMSDLEKAGLFALGAVVVGALLSNGQRVEANTGDRVVVVDDDNDYRILKDDDALLRQPGSQVRTERFNDGSTRTVITRTDGTEIVTIRDSSGRVLRRIHVDADGRQYLLFDDTRDFEPVVVRDLPRPASDDFDYRAATDRESLRRALLAADRGDIDRSFSLRQVREIHEVRQLAPEINLRNITFATNSAALQPSQAEELRQMGILMRELIADDPTELFLIEGYTDAVGSPGHNLLLSDRRAESVALSLSEYFNVPTENIVIQGYGERFLKISTQQAERLNRRVAVRRITTLVR</sequence>
<protein>
    <submittedName>
        <fullName evidence="5">OmpA family protein</fullName>
    </submittedName>
</protein>
<dbReference type="EMBL" id="FODS01000002">
    <property type="protein sequence ID" value="SEO14707.1"/>
    <property type="molecule type" value="Genomic_DNA"/>
</dbReference>
<dbReference type="Proteomes" id="UP000198893">
    <property type="component" value="Unassembled WGS sequence"/>
</dbReference>
<organism evidence="5 6">
    <name type="scientific">Salinihabitans flavidus</name>
    <dbReference type="NCBI Taxonomy" id="569882"/>
    <lineage>
        <taxon>Bacteria</taxon>
        <taxon>Pseudomonadati</taxon>
        <taxon>Pseudomonadota</taxon>
        <taxon>Alphaproteobacteria</taxon>
        <taxon>Rhodobacterales</taxon>
        <taxon>Roseobacteraceae</taxon>
        <taxon>Salinihabitans</taxon>
    </lineage>
</organism>
<evidence type="ECO:0000256" key="1">
    <source>
        <dbReference type="PROSITE-ProRule" id="PRU00473"/>
    </source>
</evidence>
<dbReference type="Gene3D" id="3.30.1330.60">
    <property type="entry name" value="OmpA-like domain"/>
    <property type="match status" value="1"/>
</dbReference>
<dbReference type="PANTHER" id="PTHR30329:SF21">
    <property type="entry name" value="LIPOPROTEIN YIAD-RELATED"/>
    <property type="match status" value="1"/>
</dbReference>
<accession>A0A1H8MBG7</accession>